<keyword evidence="7" id="KW-0694">RNA-binding</keyword>
<evidence type="ECO:0000313" key="13">
    <source>
        <dbReference type="Proteomes" id="UP000245946"/>
    </source>
</evidence>
<dbReference type="GO" id="GO:0071038">
    <property type="term" value="P:TRAMP-dependent tRNA surveillance pathway"/>
    <property type="evidence" value="ECO:0007669"/>
    <property type="project" value="TreeGrafter"/>
</dbReference>
<dbReference type="STRING" id="58919.A0A316ZHF4"/>
<dbReference type="EMBL" id="KZ819285">
    <property type="protein sequence ID" value="PWO00363.1"/>
    <property type="molecule type" value="Genomic_DNA"/>
</dbReference>
<dbReference type="GO" id="GO:0071034">
    <property type="term" value="P:CUT catabolic process"/>
    <property type="evidence" value="ECO:0007669"/>
    <property type="project" value="TreeGrafter"/>
</dbReference>
<dbReference type="GO" id="GO:0005730">
    <property type="term" value="C:nucleolus"/>
    <property type="evidence" value="ECO:0007669"/>
    <property type="project" value="UniProtKB-SubCell"/>
</dbReference>
<evidence type="ECO:0000259" key="11">
    <source>
        <dbReference type="Pfam" id="PF18311"/>
    </source>
</evidence>
<dbReference type="GeneID" id="37269081"/>
<dbReference type="InterPro" id="IPR041054">
    <property type="entry name" value="Rrp40_N_euk"/>
</dbReference>
<keyword evidence="13" id="KW-1185">Reference proteome</keyword>
<keyword evidence="6" id="KW-0271">Exosome</keyword>
<comment type="similarity">
    <text evidence="3">Belongs to the RRP40 family.</text>
</comment>
<dbReference type="GO" id="GO:0034475">
    <property type="term" value="P:U4 snRNA 3'-end processing"/>
    <property type="evidence" value="ECO:0007669"/>
    <property type="project" value="TreeGrafter"/>
</dbReference>
<dbReference type="GO" id="GO:0000467">
    <property type="term" value="P:exonucleolytic trimming to generate mature 3'-end of 5.8S rRNA from tricistronic rRNA transcript (SSU-rRNA, 5.8S rRNA, LSU-rRNA)"/>
    <property type="evidence" value="ECO:0007669"/>
    <property type="project" value="TreeGrafter"/>
</dbReference>
<evidence type="ECO:0000313" key="12">
    <source>
        <dbReference type="EMBL" id="PWO00363.1"/>
    </source>
</evidence>
<feature type="domain" description="Exosome complex exonuclease Rrp40 N-terminal" evidence="11">
    <location>
        <begin position="133"/>
        <end position="185"/>
    </location>
</feature>
<organism evidence="12 13">
    <name type="scientific">Tilletiopsis washingtonensis</name>
    <dbReference type="NCBI Taxonomy" id="58919"/>
    <lineage>
        <taxon>Eukaryota</taxon>
        <taxon>Fungi</taxon>
        <taxon>Dikarya</taxon>
        <taxon>Basidiomycota</taxon>
        <taxon>Ustilaginomycotina</taxon>
        <taxon>Exobasidiomycetes</taxon>
        <taxon>Entylomatales</taxon>
        <taxon>Entylomatales incertae sedis</taxon>
        <taxon>Tilletiopsis</taxon>
    </lineage>
</organism>
<dbReference type="InterPro" id="IPR004088">
    <property type="entry name" value="KH_dom_type_1"/>
</dbReference>
<dbReference type="Proteomes" id="UP000245946">
    <property type="component" value="Unassembled WGS sequence"/>
</dbReference>
<dbReference type="Gene3D" id="2.40.50.140">
    <property type="entry name" value="Nucleic acid-binding proteins"/>
    <property type="match status" value="1"/>
</dbReference>
<evidence type="ECO:0000256" key="8">
    <source>
        <dbReference type="ARBA" id="ARBA00023242"/>
    </source>
</evidence>
<evidence type="ECO:0000256" key="5">
    <source>
        <dbReference type="ARBA" id="ARBA00022552"/>
    </source>
</evidence>
<dbReference type="PANTHER" id="PTHR21321:SF1">
    <property type="entry name" value="EXOSOME COMPLEX COMPONENT RRP40"/>
    <property type="match status" value="1"/>
</dbReference>
<keyword evidence="8" id="KW-0539">Nucleus</keyword>
<dbReference type="Gene3D" id="3.30.1370.10">
    <property type="entry name" value="K Homology domain, type 1"/>
    <property type="match status" value="1"/>
</dbReference>
<dbReference type="RefSeq" id="XP_025600641.1">
    <property type="nucleotide sequence ID" value="XM_025741537.1"/>
</dbReference>
<dbReference type="GO" id="GO:0003723">
    <property type="term" value="F:RNA binding"/>
    <property type="evidence" value="ECO:0007669"/>
    <property type="project" value="UniProtKB-KW"/>
</dbReference>
<dbReference type="SUPFAM" id="SSF54791">
    <property type="entry name" value="Eukaryotic type KH-domain (KH-domain type I)"/>
    <property type="match status" value="1"/>
</dbReference>
<dbReference type="CDD" id="cd22526">
    <property type="entry name" value="KH-I_Rrp40"/>
    <property type="match status" value="1"/>
</dbReference>
<dbReference type="GO" id="GO:0071051">
    <property type="term" value="P:poly(A)-dependent snoRNA 3'-end processing"/>
    <property type="evidence" value="ECO:0007669"/>
    <property type="project" value="TreeGrafter"/>
</dbReference>
<proteinExistence type="inferred from homology"/>
<dbReference type="InterPro" id="IPR037319">
    <property type="entry name" value="Rrp40_S1"/>
</dbReference>
<evidence type="ECO:0000256" key="9">
    <source>
        <dbReference type="ARBA" id="ARBA00030615"/>
    </source>
</evidence>
<evidence type="ECO:0000256" key="6">
    <source>
        <dbReference type="ARBA" id="ARBA00022835"/>
    </source>
</evidence>
<dbReference type="CDD" id="cd05790">
    <property type="entry name" value="S1_Rrp40"/>
    <property type="match status" value="1"/>
</dbReference>
<reference evidence="12 13" key="1">
    <citation type="journal article" date="2018" name="Mol. Biol. Evol.">
        <title>Broad Genomic Sampling Reveals a Smut Pathogenic Ancestry of the Fungal Clade Ustilaginomycotina.</title>
        <authorList>
            <person name="Kijpornyongpan T."/>
            <person name="Mondo S.J."/>
            <person name="Barry K."/>
            <person name="Sandor L."/>
            <person name="Lee J."/>
            <person name="Lipzen A."/>
            <person name="Pangilinan J."/>
            <person name="LaButti K."/>
            <person name="Hainaut M."/>
            <person name="Henrissat B."/>
            <person name="Grigoriev I.V."/>
            <person name="Spatafora J.W."/>
            <person name="Aime M.C."/>
        </authorList>
    </citation>
    <scope>NUCLEOTIDE SEQUENCE [LARGE SCALE GENOMIC DNA]</scope>
    <source>
        <strain evidence="12 13">MCA 4186</strain>
    </source>
</reference>
<evidence type="ECO:0000256" key="1">
    <source>
        <dbReference type="ARBA" id="ARBA00004496"/>
    </source>
</evidence>
<protein>
    <recommendedName>
        <fullName evidence="9">Ribosomal RNA-processing protein 40</fullName>
    </recommendedName>
</protein>
<dbReference type="InterPro" id="IPR049469">
    <property type="entry name" value="RRP40_KH-I"/>
</dbReference>
<dbReference type="Gene3D" id="2.40.50.100">
    <property type="match status" value="1"/>
</dbReference>
<gene>
    <name evidence="12" type="ORF">FA09DRAFT_327812</name>
</gene>
<comment type="subcellular location">
    <subcellularLocation>
        <location evidence="1">Cytoplasm</location>
    </subcellularLocation>
    <subcellularLocation>
        <location evidence="2">Nucleus</location>
        <location evidence="2">Nucleolus</location>
    </subcellularLocation>
</comment>
<dbReference type="GO" id="GO:0071035">
    <property type="term" value="P:nuclear polyadenylation-dependent rRNA catabolic process"/>
    <property type="evidence" value="ECO:0007669"/>
    <property type="project" value="TreeGrafter"/>
</dbReference>
<dbReference type="InterPro" id="IPR012340">
    <property type="entry name" value="NA-bd_OB-fold"/>
</dbReference>
<dbReference type="OrthoDB" id="340500at2759"/>
<evidence type="ECO:0000256" key="4">
    <source>
        <dbReference type="ARBA" id="ARBA00022490"/>
    </source>
</evidence>
<dbReference type="Pfam" id="PF18311">
    <property type="entry name" value="Rrp40_N"/>
    <property type="match status" value="1"/>
</dbReference>
<name>A0A316ZHF4_9BASI</name>
<keyword evidence="5" id="KW-0698">rRNA processing</keyword>
<accession>A0A316ZHF4</accession>
<keyword evidence="4" id="KW-0963">Cytoplasm</keyword>
<sequence>MLLRHTRAAARVRRRRRRCEPAELLSGGAQTAAEQAGSAECESSGRRRGAGAAAAAISARASLDFVASTALCLSLVFRSTPLALSSHCSACLATSHPSSTGPGAPLLHARPAAPMSALVLPGDRLPLSSAAHVKLGPGLVHASASASSSSASAATVLHITRAGLLARTQAGKGAQGRWVETNARRYIPSPGDSIVGQVTHRSADGYLLSLGSGCAHSATLPALAFEGATKRQRPNLRVGALVYARIAAAERHAEPEATCVDAETGRAEGFGELKVDEEGCSMCFKTTLGLARSLLRPSHPLLPALATHFPFEAAVGHNGLIWARAGEHRHLIAFGAVLRAADEHVPSASSAAAASGSSKKKKTQQQQLLLEEGATHGMDGATLAEKRGALSEAEVRRIVAMYT</sequence>
<dbReference type="InterPro" id="IPR036612">
    <property type="entry name" value="KH_dom_type_1_sf"/>
</dbReference>
<dbReference type="FunFam" id="2.40.50.140:FF:000112">
    <property type="entry name" value="Exosome complex component RRP40"/>
    <property type="match status" value="1"/>
</dbReference>
<dbReference type="GO" id="GO:0000176">
    <property type="term" value="C:nuclear exosome (RNase complex)"/>
    <property type="evidence" value="ECO:0007669"/>
    <property type="project" value="TreeGrafter"/>
</dbReference>
<dbReference type="Pfam" id="PF21262">
    <property type="entry name" value="RRP40_S1"/>
    <property type="match status" value="1"/>
</dbReference>
<evidence type="ECO:0000256" key="7">
    <source>
        <dbReference type="ARBA" id="ARBA00022884"/>
    </source>
</evidence>
<evidence type="ECO:0000259" key="10">
    <source>
        <dbReference type="Pfam" id="PF15985"/>
    </source>
</evidence>
<dbReference type="AlphaFoldDB" id="A0A316ZHF4"/>
<dbReference type="PANTHER" id="PTHR21321">
    <property type="entry name" value="PNAS-3 RELATED"/>
    <property type="match status" value="1"/>
</dbReference>
<evidence type="ECO:0000256" key="2">
    <source>
        <dbReference type="ARBA" id="ARBA00004604"/>
    </source>
</evidence>
<dbReference type="GO" id="GO:0000177">
    <property type="term" value="C:cytoplasmic exosome (RNase complex)"/>
    <property type="evidence" value="ECO:0007669"/>
    <property type="project" value="TreeGrafter"/>
</dbReference>
<dbReference type="InterPro" id="IPR026699">
    <property type="entry name" value="Exosome_RNA_bind1/RRP40/RRP4"/>
</dbReference>
<dbReference type="Pfam" id="PF15985">
    <property type="entry name" value="KH_6"/>
    <property type="match status" value="1"/>
</dbReference>
<dbReference type="SUPFAM" id="SSF50249">
    <property type="entry name" value="Nucleic acid-binding proteins"/>
    <property type="match status" value="1"/>
</dbReference>
<feature type="domain" description="K Homology" evidence="10">
    <location>
        <begin position="282"/>
        <end position="326"/>
    </location>
</feature>
<evidence type="ECO:0000256" key="3">
    <source>
        <dbReference type="ARBA" id="ARBA00007841"/>
    </source>
</evidence>